<dbReference type="Pfam" id="PF13585">
    <property type="entry name" value="CHU_C"/>
    <property type="match status" value="1"/>
</dbReference>
<dbReference type="NCBIfam" id="TIGR04131">
    <property type="entry name" value="Bac_Flav_CTERM"/>
    <property type="match status" value="1"/>
</dbReference>
<gene>
    <name evidence="1" type="ORF">QNI16_08690</name>
</gene>
<dbReference type="InterPro" id="IPR026341">
    <property type="entry name" value="T9SS_type_B"/>
</dbReference>
<dbReference type="AlphaFoldDB" id="A0AAE3U8D1"/>
<proteinExistence type="predicted"/>
<dbReference type="CDD" id="cd00063">
    <property type="entry name" value="FN3"/>
    <property type="match status" value="1"/>
</dbReference>
<evidence type="ECO:0000313" key="1">
    <source>
        <dbReference type="EMBL" id="MDJ1480559.1"/>
    </source>
</evidence>
<dbReference type="InterPro" id="IPR035986">
    <property type="entry name" value="PKD_dom_sf"/>
</dbReference>
<organism evidence="1 2">
    <name type="scientific">Xanthocytophaga flava</name>
    <dbReference type="NCBI Taxonomy" id="3048013"/>
    <lineage>
        <taxon>Bacteria</taxon>
        <taxon>Pseudomonadati</taxon>
        <taxon>Bacteroidota</taxon>
        <taxon>Cytophagia</taxon>
        <taxon>Cytophagales</taxon>
        <taxon>Rhodocytophagaceae</taxon>
        <taxon>Xanthocytophaga</taxon>
    </lineage>
</organism>
<dbReference type="InterPro" id="IPR013783">
    <property type="entry name" value="Ig-like_fold"/>
</dbReference>
<dbReference type="Proteomes" id="UP001241110">
    <property type="component" value="Unassembled WGS sequence"/>
</dbReference>
<dbReference type="Pfam" id="PF22352">
    <property type="entry name" value="K319L-like_PKD"/>
    <property type="match status" value="1"/>
</dbReference>
<dbReference type="InterPro" id="IPR003961">
    <property type="entry name" value="FN3_dom"/>
</dbReference>
<sequence length="217" mass="23742">MNQFLFVLGGILFCIAETQPLSASAPVLTKVYKTVGYTFQVPTVIVDSIVPLIGETETEIKGSVSSDVVTLKWEQVSGPSEATLENADSLTVHISNLKEGTYKFSLTGTNSDGESATAIVEVRVTTNPSGAYVLVPKKIFTPNGDGFNDTWDIQYISTRPNYTVIVMDSKGKKLVEKTNFTSDEVWDGQGAGYGAYYYVIKDENQKEYRTGSFSLLQ</sequence>
<evidence type="ECO:0000313" key="2">
    <source>
        <dbReference type="Proteomes" id="UP001241110"/>
    </source>
</evidence>
<dbReference type="SUPFAM" id="SSF49299">
    <property type="entry name" value="PKD domain"/>
    <property type="match status" value="1"/>
</dbReference>
<accession>A0AAE3U8D1</accession>
<reference evidence="1" key="1">
    <citation type="submission" date="2023-05" db="EMBL/GenBank/DDBJ databases">
        <authorList>
            <person name="Zhang X."/>
        </authorList>
    </citation>
    <scope>NUCLEOTIDE SEQUENCE</scope>
    <source>
        <strain evidence="1">YF14B1</strain>
    </source>
</reference>
<protein>
    <submittedName>
        <fullName evidence="1">Gliding motility-associated C-terminal domain-containing protein</fullName>
    </submittedName>
</protein>
<dbReference type="EMBL" id="JASJOS010000003">
    <property type="protein sequence ID" value="MDJ1480559.1"/>
    <property type="molecule type" value="Genomic_DNA"/>
</dbReference>
<dbReference type="Gene3D" id="2.60.40.10">
    <property type="entry name" value="Immunoglobulins"/>
    <property type="match status" value="1"/>
</dbReference>
<comment type="caution">
    <text evidence="1">The sequence shown here is derived from an EMBL/GenBank/DDBJ whole genome shotgun (WGS) entry which is preliminary data.</text>
</comment>
<name>A0AAE3U8D1_9BACT</name>
<dbReference type="RefSeq" id="WP_313977329.1">
    <property type="nucleotide sequence ID" value="NZ_JASJOS010000003.1"/>
</dbReference>